<feature type="region of interest" description="Disordered" evidence="1">
    <location>
        <begin position="35"/>
        <end position="82"/>
    </location>
</feature>
<reference evidence="3 4" key="3">
    <citation type="submission" date="2025-05" db="UniProtKB">
        <authorList>
            <consortium name="RefSeq"/>
        </authorList>
    </citation>
    <scope>IDENTIFICATION</scope>
    <source>
        <tissue evidence="3 4">Leaf</tissue>
    </source>
</reference>
<dbReference type="RefSeq" id="XP_010416933.1">
    <property type="nucleotide sequence ID" value="XM_010418631.2"/>
</dbReference>
<sequence length="120" mass="13016">MNDRMGETGFSRESSAAPEIVLSETEMAAAEQLMQLSEEETVSCSSSTGGDYGGGRGGGGGGDKTRHEDVVSSRIGNEQNDGVRCDSNLGLKRKREMAKMKEKKFRSLESIYRATKEMRG</sequence>
<organism evidence="2 4">
    <name type="scientific">Camelina sativa</name>
    <name type="common">False flax</name>
    <name type="synonym">Myagrum sativum</name>
    <dbReference type="NCBI Taxonomy" id="90675"/>
    <lineage>
        <taxon>Eukaryota</taxon>
        <taxon>Viridiplantae</taxon>
        <taxon>Streptophyta</taxon>
        <taxon>Embryophyta</taxon>
        <taxon>Tracheophyta</taxon>
        <taxon>Spermatophyta</taxon>
        <taxon>Magnoliopsida</taxon>
        <taxon>eudicotyledons</taxon>
        <taxon>Gunneridae</taxon>
        <taxon>Pentapetalae</taxon>
        <taxon>rosids</taxon>
        <taxon>malvids</taxon>
        <taxon>Brassicales</taxon>
        <taxon>Brassicaceae</taxon>
        <taxon>Camelineae</taxon>
        <taxon>Camelina</taxon>
    </lineage>
</organism>
<dbReference type="RefSeq" id="XP_010416932.1">
    <property type="nucleotide sequence ID" value="XM_010418630.1"/>
</dbReference>
<dbReference type="GeneID" id="104702721"/>
<feature type="compositionally biased region" description="Gly residues" evidence="1">
    <location>
        <begin position="50"/>
        <end position="62"/>
    </location>
</feature>
<reference evidence="2" key="1">
    <citation type="journal article" date="1997" name="Nucleic Acids Res.">
        <title>tRNAscan-SE: a program for improved detection of transfer RNA genes in genomic sequence.</title>
        <authorList>
            <person name="Lowe T.M."/>
            <person name="Eddy S.R."/>
        </authorList>
    </citation>
    <scope>NUCLEOTIDE SEQUENCE [LARGE SCALE GENOMIC DNA]</scope>
    <source>
        <strain evidence="2">r\DH55</strain>
    </source>
</reference>
<dbReference type="Proteomes" id="UP000694864">
    <property type="component" value="Chromosome 7"/>
</dbReference>
<dbReference type="GeneID" id="104702722"/>
<accession>A0ABM0SW01</accession>
<keyword evidence="2" id="KW-1185">Reference proteome</keyword>
<evidence type="ECO:0000313" key="3">
    <source>
        <dbReference type="RefSeq" id="XP_010416932.1"/>
    </source>
</evidence>
<evidence type="ECO:0000256" key="1">
    <source>
        <dbReference type="SAM" id="MobiDB-lite"/>
    </source>
</evidence>
<gene>
    <name evidence="4" type="primary">LOC104702722</name>
    <name evidence="3" type="synonym">LOC104702721</name>
</gene>
<evidence type="ECO:0000313" key="4">
    <source>
        <dbReference type="RefSeq" id="XP_010416933.1"/>
    </source>
</evidence>
<feature type="region of interest" description="Disordered" evidence="1">
    <location>
        <begin position="1"/>
        <end position="21"/>
    </location>
</feature>
<reference evidence="2" key="2">
    <citation type="journal article" date="2014" name="Nat. Commun.">
        <title>The emerging biofuel crop Camelina sativa retains a highly undifferentiated hexaploid genome structure.</title>
        <authorList>
            <person name="Kagale S."/>
            <person name="Koh C."/>
            <person name="Nixon J."/>
            <person name="Bollina V."/>
            <person name="Clarke W.E."/>
            <person name="Tuteja R."/>
            <person name="Spillane C."/>
            <person name="Robinson S.J."/>
            <person name="Links M.G."/>
            <person name="Clarke C."/>
            <person name="Higgins E.E."/>
            <person name="Huebert T."/>
            <person name="Sharpe A.G."/>
            <person name="Parkin I.A."/>
        </authorList>
    </citation>
    <scope>NUCLEOTIDE SEQUENCE [LARGE SCALE GENOMIC DNA]</scope>
    <source>
        <strain evidence="2">r\DH55</strain>
    </source>
</reference>
<name>A0ABM0SW01_CAMSA</name>
<evidence type="ECO:0000313" key="2">
    <source>
        <dbReference type="Proteomes" id="UP000694864"/>
    </source>
</evidence>
<protein>
    <submittedName>
        <fullName evidence="3">Uncharacterized protein LOC104702721</fullName>
    </submittedName>
    <submittedName>
        <fullName evidence="4">Uncharacterized protein LOC104702722</fullName>
    </submittedName>
</protein>
<proteinExistence type="predicted"/>